<gene>
    <name evidence="2" type="ORF">VTJ49DRAFT_1990</name>
</gene>
<name>A0ABR3VB35_HUMIN</name>
<organism evidence="2 3">
    <name type="scientific">Humicola insolens</name>
    <name type="common">Soft-rot fungus</name>
    <dbReference type="NCBI Taxonomy" id="85995"/>
    <lineage>
        <taxon>Eukaryota</taxon>
        <taxon>Fungi</taxon>
        <taxon>Dikarya</taxon>
        <taxon>Ascomycota</taxon>
        <taxon>Pezizomycotina</taxon>
        <taxon>Sordariomycetes</taxon>
        <taxon>Sordariomycetidae</taxon>
        <taxon>Sordariales</taxon>
        <taxon>Chaetomiaceae</taxon>
        <taxon>Mycothermus</taxon>
    </lineage>
</organism>
<dbReference type="Gene3D" id="3.90.1150.10">
    <property type="entry name" value="Aspartate Aminotransferase, domain 1"/>
    <property type="match status" value="1"/>
</dbReference>
<dbReference type="InterPro" id="IPR015424">
    <property type="entry name" value="PyrdxlP-dep_Trfase"/>
</dbReference>
<evidence type="ECO:0000313" key="2">
    <source>
        <dbReference type="EMBL" id="KAL1839015.1"/>
    </source>
</evidence>
<accession>A0ABR3VB35</accession>
<dbReference type="Pfam" id="PF00266">
    <property type="entry name" value="Aminotran_5"/>
    <property type="match status" value="1"/>
</dbReference>
<dbReference type="Proteomes" id="UP001583172">
    <property type="component" value="Unassembled WGS sequence"/>
</dbReference>
<dbReference type="InterPro" id="IPR015421">
    <property type="entry name" value="PyrdxlP-dep_Trfase_major"/>
</dbReference>
<proteinExistence type="predicted"/>
<dbReference type="PANTHER" id="PTHR43586">
    <property type="entry name" value="CYSTEINE DESULFURASE"/>
    <property type="match status" value="1"/>
</dbReference>
<dbReference type="InterPro" id="IPR000192">
    <property type="entry name" value="Aminotrans_V_dom"/>
</dbReference>
<evidence type="ECO:0000313" key="3">
    <source>
        <dbReference type="Proteomes" id="UP001583172"/>
    </source>
</evidence>
<dbReference type="EMBL" id="JAZGSY010000180">
    <property type="protein sequence ID" value="KAL1839015.1"/>
    <property type="molecule type" value="Genomic_DNA"/>
</dbReference>
<evidence type="ECO:0000259" key="1">
    <source>
        <dbReference type="Pfam" id="PF00266"/>
    </source>
</evidence>
<keyword evidence="3" id="KW-1185">Reference proteome</keyword>
<feature type="domain" description="Aminotransferase class V" evidence="1">
    <location>
        <begin position="22"/>
        <end position="402"/>
    </location>
</feature>
<dbReference type="SUPFAM" id="SSF53383">
    <property type="entry name" value="PLP-dependent transferases"/>
    <property type="match status" value="1"/>
</dbReference>
<comment type="caution">
    <text evidence="2">The sequence shown here is derived from an EMBL/GenBank/DDBJ whole genome shotgun (WGS) entry which is preliminary data.</text>
</comment>
<sequence length="415" mass="45307">MPSSLNLDEVRRSFPALAGNDVFLDNAAGSQVLGTVIEQIHDFLLHTNVQLGATYTASKKASDRYEQGYTAAARYIGADRDEIVLGPSTTQLFRNISFALDVSPGDELILSLADHEANITPWLDLASRHNLVVKWWTPNTTDPTNPKLLPSDLAPLLTPRTRLVACTHVSNLLGTIHDIRAICSAAHAHAPNALVCVDGVAYAPHRPVDVREMGLDLYGFSWYKLFGPHVAQVYASPRARKALRSLGHGFGKQKREEEMTLEEKVGLSGASYELVAAIPAVVEYLQGDQGGGGKWDAIVQHESELQRQLLSWLCARVDVTVLGERDGNPEERVSTVSFTVRGWGSKEVVARVEAESGGRMGIRAGSFYSGRLAEEVLGLDAVDGVARVSLVHYNTVDEVRQLVALLEKILNEQKP</sequence>
<reference evidence="2 3" key="1">
    <citation type="journal article" date="2024" name="Commun. Biol.">
        <title>Comparative genomic analysis of thermophilic fungi reveals convergent evolutionary adaptations and gene losses.</title>
        <authorList>
            <person name="Steindorff A.S."/>
            <person name="Aguilar-Pontes M.V."/>
            <person name="Robinson A.J."/>
            <person name="Andreopoulos B."/>
            <person name="LaButti K."/>
            <person name="Kuo A."/>
            <person name="Mondo S."/>
            <person name="Riley R."/>
            <person name="Otillar R."/>
            <person name="Haridas S."/>
            <person name="Lipzen A."/>
            <person name="Grimwood J."/>
            <person name="Schmutz J."/>
            <person name="Clum A."/>
            <person name="Reid I.D."/>
            <person name="Moisan M.C."/>
            <person name="Butler G."/>
            <person name="Nguyen T.T.M."/>
            <person name="Dewar K."/>
            <person name="Conant G."/>
            <person name="Drula E."/>
            <person name="Henrissat B."/>
            <person name="Hansel C."/>
            <person name="Singer S."/>
            <person name="Hutchinson M.I."/>
            <person name="de Vries R.P."/>
            <person name="Natvig D.O."/>
            <person name="Powell A.J."/>
            <person name="Tsang A."/>
            <person name="Grigoriev I.V."/>
        </authorList>
    </citation>
    <scope>NUCLEOTIDE SEQUENCE [LARGE SCALE GENOMIC DNA]</scope>
    <source>
        <strain evidence="2 3">CBS 620.91</strain>
    </source>
</reference>
<dbReference type="PANTHER" id="PTHR43586:SF21">
    <property type="entry name" value="PYRIDOXAL PHOSPHATE (PLP)-DEPENDENT ASPARTATE AMINOTRANSFERASE SUPERFAMILY"/>
    <property type="match status" value="1"/>
</dbReference>
<protein>
    <recommendedName>
        <fullName evidence="1">Aminotransferase class V domain-containing protein</fullName>
    </recommendedName>
</protein>
<dbReference type="InterPro" id="IPR015422">
    <property type="entry name" value="PyrdxlP-dep_Trfase_small"/>
</dbReference>
<dbReference type="Gene3D" id="3.40.640.10">
    <property type="entry name" value="Type I PLP-dependent aspartate aminotransferase-like (Major domain)"/>
    <property type="match status" value="1"/>
</dbReference>